<dbReference type="Proteomes" id="UP001211907">
    <property type="component" value="Unassembled WGS sequence"/>
</dbReference>
<comment type="similarity">
    <text evidence="1">Belongs to the FAM154 family.</text>
</comment>
<accession>A0AAD5T7A7</accession>
<sequence length="344" mass="38281">MPPNVHIHIDSQHNPDKLASCTEYVDNYPEWPIAARVRGKPLPQQLSVGGEFHGGTESRAQYIVHPLPPAFVPRKVVWTGTGLPFDATTTQRSDFPVWPVSARHAVPKPIWISTAGKFDGQTTNKADFCNLGTKPRYQRPPAQYLPNPAKLDGLSSSAEAYRAWPIDLKPVGRHHVAYLPLKDDRDFKSTNSATYVDHPLGIPESKLPLSYFPPPDVKFNSDTTTHDTYRRWPITPRQKQKAPLYIPNTSKFPSDTTYSDNFKPKSVARSCAAVVAANARNANAAAFKGCKFEGVSTHQADYAPVEGGVMRKLPDFAPKKKYIAQKDDRDFVTTSRHAHDLKTA</sequence>
<name>A0AAD5T7A7_9FUNG</name>
<evidence type="ECO:0000313" key="2">
    <source>
        <dbReference type="EMBL" id="KAJ3130710.1"/>
    </source>
</evidence>
<dbReference type="EMBL" id="JADGJH010000362">
    <property type="protein sequence ID" value="KAJ3130710.1"/>
    <property type="molecule type" value="Genomic_DNA"/>
</dbReference>
<evidence type="ECO:0000256" key="1">
    <source>
        <dbReference type="ARBA" id="ARBA00008738"/>
    </source>
</evidence>
<dbReference type="PANTHER" id="PTHR31516:SF17">
    <property type="entry name" value="STABILIZER OF AXONEMAL MICROTUBULES 2"/>
    <property type="match status" value="1"/>
</dbReference>
<gene>
    <name evidence="2" type="ORF">HK100_007651</name>
</gene>
<dbReference type="AlphaFoldDB" id="A0AAD5T7A7"/>
<dbReference type="GO" id="GO:0005856">
    <property type="term" value="C:cytoskeleton"/>
    <property type="evidence" value="ECO:0007669"/>
    <property type="project" value="TreeGrafter"/>
</dbReference>
<dbReference type="GO" id="GO:0008017">
    <property type="term" value="F:microtubule binding"/>
    <property type="evidence" value="ECO:0007669"/>
    <property type="project" value="InterPro"/>
</dbReference>
<reference evidence="2" key="1">
    <citation type="submission" date="2020-05" db="EMBL/GenBank/DDBJ databases">
        <title>Phylogenomic resolution of chytrid fungi.</title>
        <authorList>
            <person name="Stajich J.E."/>
            <person name="Amses K."/>
            <person name="Simmons R."/>
            <person name="Seto K."/>
            <person name="Myers J."/>
            <person name="Bonds A."/>
            <person name="Quandt C.A."/>
            <person name="Barry K."/>
            <person name="Liu P."/>
            <person name="Grigoriev I."/>
            <person name="Longcore J.E."/>
            <person name="James T.Y."/>
        </authorList>
    </citation>
    <scope>NUCLEOTIDE SEQUENCE</scope>
    <source>
        <strain evidence="2">JEL0513</strain>
    </source>
</reference>
<comment type="caution">
    <text evidence="2">The sequence shown here is derived from an EMBL/GenBank/DDBJ whole genome shotgun (WGS) entry which is preliminary data.</text>
</comment>
<evidence type="ECO:0000313" key="3">
    <source>
        <dbReference type="Proteomes" id="UP001211907"/>
    </source>
</evidence>
<keyword evidence="3" id="KW-1185">Reference proteome</keyword>
<dbReference type="PANTHER" id="PTHR31516">
    <property type="entry name" value="STABILIZER OF AXONEMAL MICROTUBULES 2"/>
    <property type="match status" value="1"/>
</dbReference>
<protein>
    <submittedName>
        <fullName evidence="2">Uncharacterized protein</fullName>
    </submittedName>
</protein>
<dbReference type="InterPro" id="IPR033336">
    <property type="entry name" value="SAXO1/2"/>
</dbReference>
<organism evidence="2 3">
    <name type="scientific">Physocladia obscura</name>
    <dbReference type="NCBI Taxonomy" id="109957"/>
    <lineage>
        <taxon>Eukaryota</taxon>
        <taxon>Fungi</taxon>
        <taxon>Fungi incertae sedis</taxon>
        <taxon>Chytridiomycota</taxon>
        <taxon>Chytridiomycota incertae sedis</taxon>
        <taxon>Chytridiomycetes</taxon>
        <taxon>Chytridiales</taxon>
        <taxon>Chytriomycetaceae</taxon>
        <taxon>Physocladia</taxon>
    </lineage>
</organism>
<proteinExistence type="inferred from homology"/>